<evidence type="ECO:0008006" key="4">
    <source>
        <dbReference type="Google" id="ProtNLM"/>
    </source>
</evidence>
<dbReference type="InterPro" id="IPR007712">
    <property type="entry name" value="RelE/ParE_toxin"/>
</dbReference>
<name>A0A0J7J0P5_9FLAO</name>
<organism evidence="2 3">
    <name type="scientific">Chryseobacterium koreense CCUG 49689</name>
    <dbReference type="NCBI Taxonomy" id="1304281"/>
    <lineage>
        <taxon>Bacteria</taxon>
        <taxon>Pseudomonadati</taxon>
        <taxon>Bacteroidota</taxon>
        <taxon>Flavobacteriia</taxon>
        <taxon>Flavobacteriales</taxon>
        <taxon>Weeksellaceae</taxon>
        <taxon>Chryseobacterium group</taxon>
        <taxon>Chryseobacterium</taxon>
    </lineage>
</organism>
<dbReference type="AlphaFoldDB" id="A0A0J7J0P5"/>
<evidence type="ECO:0000313" key="3">
    <source>
        <dbReference type="Proteomes" id="UP000035900"/>
    </source>
</evidence>
<evidence type="ECO:0000256" key="1">
    <source>
        <dbReference type="ARBA" id="ARBA00022649"/>
    </source>
</evidence>
<proteinExistence type="predicted"/>
<evidence type="ECO:0000313" key="2">
    <source>
        <dbReference type="EMBL" id="KMQ71614.1"/>
    </source>
</evidence>
<dbReference type="STRING" id="1304281.ACM44_05130"/>
<dbReference type="Gene3D" id="3.30.2310.20">
    <property type="entry name" value="RelE-like"/>
    <property type="match status" value="1"/>
</dbReference>
<accession>A0A0J7J0P5</accession>
<protein>
    <recommendedName>
        <fullName evidence="4">Plasmid stabilization system</fullName>
    </recommendedName>
</protein>
<comment type="caution">
    <text evidence="2">The sequence shown here is derived from an EMBL/GenBank/DDBJ whole genome shotgun (WGS) entry which is preliminary data.</text>
</comment>
<sequence>MEYQLIFRDKAVFEIEDAYEFYEMKSKGLGKKFIETVKEYLDKIEENPAHFQKKLGEVREAYIKKFPFVIVYEIHEFRIVIYSVFHTSRNPKNKN</sequence>
<keyword evidence="3" id="KW-1185">Reference proteome</keyword>
<dbReference type="InterPro" id="IPR035093">
    <property type="entry name" value="RelE/ParE_toxin_dom_sf"/>
</dbReference>
<dbReference type="OrthoDB" id="595476at2"/>
<dbReference type="RefSeq" id="WP_048498988.1">
    <property type="nucleotide sequence ID" value="NZ_LFNG01000006.1"/>
</dbReference>
<dbReference type="Proteomes" id="UP000035900">
    <property type="component" value="Unassembled WGS sequence"/>
</dbReference>
<keyword evidence="1" id="KW-1277">Toxin-antitoxin system</keyword>
<dbReference type="EMBL" id="LFNG01000006">
    <property type="protein sequence ID" value="KMQ71614.1"/>
    <property type="molecule type" value="Genomic_DNA"/>
</dbReference>
<dbReference type="PATRIC" id="fig|1304281.5.peg.1097"/>
<dbReference type="Pfam" id="PF05016">
    <property type="entry name" value="ParE_toxin"/>
    <property type="match status" value="1"/>
</dbReference>
<reference evidence="2 3" key="1">
    <citation type="journal article" date="2004" name="Int. J. Syst. Evol. Microbiol.">
        <title>Kaistella koreensis gen. nov., sp. nov., a novel member of the Chryseobacterium-Bergeyella-Riemerella branch.</title>
        <authorList>
            <person name="Kim M.K."/>
            <person name="Im W.T."/>
            <person name="Shin Y.K."/>
            <person name="Lim J.H."/>
            <person name="Kim S.H."/>
            <person name="Lee B.C."/>
            <person name="Park M.Y."/>
            <person name="Lee K.Y."/>
            <person name="Lee S.T."/>
        </authorList>
    </citation>
    <scope>NUCLEOTIDE SEQUENCE [LARGE SCALE GENOMIC DNA]</scope>
    <source>
        <strain evidence="2 3">CCUG 49689</strain>
    </source>
</reference>
<gene>
    <name evidence="2" type="ORF">ACM44_05130</name>
</gene>